<feature type="region of interest" description="Disordered" evidence="1">
    <location>
        <begin position="478"/>
        <end position="511"/>
    </location>
</feature>
<evidence type="ECO:0000313" key="3">
    <source>
        <dbReference type="Proteomes" id="UP000001058"/>
    </source>
</evidence>
<feature type="compositionally biased region" description="Low complexity" evidence="1">
    <location>
        <begin position="1161"/>
        <end position="1179"/>
    </location>
</feature>
<feature type="region of interest" description="Disordered" evidence="1">
    <location>
        <begin position="863"/>
        <end position="930"/>
    </location>
</feature>
<feature type="compositionally biased region" description="Low complexity" evidence="1">
    <location>
        <begin position="783"/>
        <end position="796"/>
    </location>
</feature>
<organism evidence="3">
    <name type="scientific">Volvox carteri f. nagariensis</name>
    <dbReference type="NCBI Taxonomy" id="3068"/>
    <lineage>
        <taxon>Eukaryota</taxon>
        <taxon>Viridiplantae</taxon>
        <taxon>Chlorophyta</taxon>
        <taxon>core chlorophytes</taxon>
        <taxon>Chlorophyceae</taxon>
        <taxon>CS clade</taxon>
        <taxon>Chlamydomonadales</taxon>
        <taxon>Volvocaceae</taxon>
        <taxon>Volvox</taxon>
    </lineage>
</organism>
<feature type="compositionally biased region" description="Low complexity" evidence="1">
    <location>
        <begin position="283"/>
        <end position="299"/>
    </location>
</feature>
<gene>
    <name evidence="2" type="ORF">VOLCADRAFT_107931</name>
</gene>
<dbReference type="Proteomes" id="UP000001058">
    <property type="component" value="Unassembled WGS sequence"/>
</dbReference>
<feature type="region of interest" description="Disordered" evidence="1">
    <location>
        <begin position="704"/>
        <end position="743"/>
    </location>
</feature>
<feature type="region of interest" description="Disordered" evidence="1">
    <location>
        <begin position="973"/>
        <end position="1006"/>
    </location>
</feature>
<dbReference type="GeneID" id="9623147"/>
<dbReference type="EMBL" id="GL378405">
    <property type="protein sequence ID" value="EFJ40890.1"/>
    <property type="molecule type" value="Genomic_DNA"/>
</dbReference>
<feature type="compositionally biased region" description="Acidic residues" evidence="1">
    <location>
        <begin position="260"/>
        <end position="270"/>
    </location>
</feature>
<feature type="compositionally biased region" description="Acidic residues" evidence="1">
    <location>
        <begin position="1090"/>
        <end position="1102"/>
    </location>
</feature>
<feature type="region of interest" description="Disordered" evidence="1">
    <location>
        <begin position="422"/>
        <end position="445"/>
    </location>
</feature>
<dbReference type="OrthoDB" id="549564at2759"/>
<feature type="region of interest" description="Disordered" evidence="1">
    <location>
        <begin position="758"/>
        <end position="816"/>
    </location>
</feature>
<dbReference type="RefSeq" id="XP_002958050.1">
    <property type="nucleotide sequence ID" value="XM_002958004.1"/>
</dbReference>
<proteinExistence type="predicted"/>
<keyword evidence="3" id="KW-1185">Reference proteome</keyword>
<feature type="compositionally biased region" description="Basic and acidic residues" evidence="1">
    <location>
        <begin position="201"/>
        <end position="210"/>
    </location>
</feature>
<dbReference type="InParanoid" id="D8UH94"/>
<feature type="compositionally biased region" description="Low complexity" evidence="1">
    <location>
        <begin position="719"/>
        <end position="729"/>
    </location>
</feature>
<evidence type="ECO:0000256" key="1">
    <source>
        <dbReference type="SAM" id="MobiDB-lite"/>
    </source>
</evidence>
<feature type="compositionally biased region" description="Polar residues" evidence="1">
    <location>
        <begin position="884"/>
        <end position="900"/>
    </location>
</feature>
<dbReference type="KEGG" id="vcn:VOLCADRAFT_107931"/>
<feature type="compositionally biased region" description="Low complexity" evidence="1">
    <location>
        <begin position="211"/>
        <end position="221"/>
    </location>
</feature>
<feature type="region of interest" description="Disordered" evidence="1">
    <location>
        <begin position="1139"/>
        <end position="1179"/>
    </location>
</feature>
<feature type="compositionally biased region" description="Low complexity" evidence="1">
    <location>
        <begin position="425"/>
        <end position="439"/>
    </location>
</feature>
<reference evidence="2 3" key="1">
    <citation type="journal article" date="2010" name="Science">
        <title>Genomic analysis of organismal complexity in the multicellular green alga Volvox carteri.</title>
        <authorList>
            <person name="Prochnik S.E."/>
            <person name="Umen J."/>
            <person name="Nedelcu A.M."/>
            <person name="Hallmann A."/>
            <person name="Miller S.M."/>
            <person name="Nishii I."/>
            <person name="Ferris P."/>
            <person name="Kuo A."/>
            <person name="Mitros T."/>
            <person name="Fritz-Laylin L.K."/>
            <person name="Hellsten U."/>
            <person name="Chapman J."/>
            <person name="Simakov O."/>
            <person name="Rensing S.A."/>
            <person name="Terry A."/>
            <person name="Pangilinan J."/>
            <person name="Kapitonov V."/>
            <person name="Jurka J."/>
            <person name="Salamov A."/>
            <person name="Shapiro H."/>
            <person name="Schmutz J."/>
            <person name="Grimwood J."/>
            <person name="Lindquist E."/>
            <person name="Lucas S."/>
            <person name="Grigoriev I.V."/>
            <person name="Schmitt R."/>
            <person name="Kirk D."/>
            <person name="Rokhsar D.S."/>
        </authorList>
    </citation>
    <scope>NUCLEOTIDE SEQUENCE [LARGE SCALE GENOMIC DNA]</scope>
    <source>
        <strain evidence="3">f. Nagariensis / Eve</strain>
    </source>
</reference>
<sequence>MSPQILLDDDENDSKRRAQAEDAVQALPAPRRRGLASAAILIAKGFWSRASNVITAASRVTNSAGQEQQTFRRQTHETSDLVLPGELQVALVVDQLRDLTAINYCQQGDSGCHNEEALRRRAANRTDPGVVEAIRNWWKWLPKVQTNVIAVVAAAAPPPPPLPPASPYQGVEDVDDRQLEAGGVVDGSVLPAETEAAEAVDTSHRRRDDGGVTAAAGSAVAEGDERGGDPRLPLPQHQQGSEGQGMAAEALGGCYQPPGDGEEAQDEQEMQEEHLRNSGAQSGSGVEEPSGVSGLSVGSRTAPASSSAQLLVGEDAAAAVGGAASTNSNGFLGGPVGLQVAVLDEPIYSAMVVVITWVLLPRFGIRADPEYDPSEDWLDDNEGLPYMDFKHFSNSLFDLADAWSRGPEAVLCQELLAPGPYKSAPYSHPSRMPSPSPSSDGRRDTAFKIPQYNRIDVSGVRSPLADYFHSGVPRPDAATLEQWRRSRTSNSRRTVRGDGRDGNQSVQLRGRSPPAVALSAEALVGQHSPGGGREGGDGAVLMYEEYMHDMASRYLAQQRKMLVATSAGAAAAAGQLLAAAGVMTDSAWEGDGDGDCEGAGSAAAAAAAAAGDCPVSNPFTTMSLRPEGWSQDAPDTADTTELSAFATAAAAAAAASPNSTHLRGGSGLAVTTTNSTSPVGGILAATQLPVCVVGRAVAPAEPPSLPACTSGGGGGGSPRSGSGSRAARSPFRRQSRTCSSPTGAAVVAATATAAAAAAGATASPSEENGLPPQQPLTRGALEAASTAAASRPASPSHRGDASLGATTGGGASPHDDVLQQQVSADGSAAASAAFAQAEAQAQVVMAFATAAYRLADPNVHSLLLPERLTPPPSREGAPRARAHVQQNTHSHSLGQASSNRMYGGAGSTSSPYSPSGRARPPTAPSGALHSHHPAVLNDVIVQHVAGAGGDGSGGASAHRTVAWPQVPACTASEHQAGLLPPPPAASVSPPSTPPPAGTRRPSTAVAGGGAISSVVLSPLSHSFTIQPNTSTNNHFCSSLSKLNSNHIRRRSNSIMLSYTLNANTHNPPNRLQRLSRTPAADPAVATAAAAEEEGEEEEEEEGPSALKLALLLLLPPPREHSYPAAALGSHGERASLSSPLMVHAGPSGEGTAGGSVLSPTAAAAASNSRRGSRSSGCGDEASSAAAAAAAAGFLRSVVGEAPSGLEAASVGAGSSGGGGPHAFAMARRCSHTHEYGTHPGNTAHAVVASSSLAPSSSLASAAAAGCEVIRSPVRIRSSDPVGFADAVTAARMNVAIMADELMHRQAEQRAQAKMGRDRTLHLRPSTAAAARRWFPNGFGDFLAARTAAGVTMGRGEAEGVGRGVAGGGAAAGQSGGDGSTNGEVAAVVSERFGGVIPPPAM</sequence>
<feature type="region of interest" description="Disordered" evidence="1">
    <location>
        <begin position="1063"/>
        <end position="1104"/>
    </location>
</feature>
<accession>D8UH94</accession>
<feature type="compositionally biased region" description="Polar residues" evidence="1">
    <location>
        <begin position="1063"/>
        <end position="1075"/>
    </location>
</feature>
<evidence type="ECO:0000313" key="2">
    <source>
        <dbReference type="EMBL" id="EFJ40890.1"/>
    </source>
</evidence>
<protein>
    <submittedName>
        <fullName evidence="2">Uncharacterized protein</fullName>
    </submittedName>
</protein>
<feature type="compositionally biased region" description="Pro residues" evidence="1">
    <location>
        <begin position="979"/>
        <end position="996"/>
    </location>
</feature>
<feature type="compositionally biased region" description="Low complexity" evidence="1">
    <location>
        <begin position="1079"/>
        <end position="1089"/>
    </location>
</feature>
<name>D8UH94_VOLCA</name>
<feature type="region of interest" description="Disordered" evidence="1">
    <location>
        <begin position="183"/>
        <end position="300"/>
    </location>
</feature>